<dbReference type="GO" id="GO:0016020">
    <property type="term" value="C:membrane"/>
    <property type="evidence" value="ECO:0007669"/>
    <property type="project" value="TreeGrafter"/>
</dbReference>
<evidence type="ECO:0000313" key="3">
    <source>
        <dbReference type="EMBL" id="CAG8553459.1"/>
    </source>
</evidence>
<name>A0A9N9FQS6_9GLOM</name>
<keyword evidence="4" id="KW-1185">Reference proteome</keyword>
<dbReference type="GO" id="GO:0005829">
    <property type="term" value="C:cytosol"/>
    <property type="evidence" value="ECO:0007669"/>
    <property type="project" value="TreeGrafter"/>
</dbReference>
<proteinExistence type="predicted"/>
<evidence type="ECO:0000256" key="1">
    <source>
        <dbReference type="ARBA" id="ARBA00022448"/>
    </source>
</evidence>
<dbReference type="EMBL" id="CAJVQA010002635">
    <property type="protein sequence ID" value="CAG8553459.1"/>
    <property type="molecule type" value="Genomic_DNA"/>
</dbReference>
<dbReference type="GO" id="GO:1902387">
    <property type="term" value="F:ceramide 1-phosphate binding"/>
    <property type="evidence" value="ECO:0007669"/>
    <property type="project" value="TreeGrafter"/>
</dbReference>
<evidence type="ECO:0000259" key="2">
    <source>
        <dbReference type="Pfam" id="PF08718"/>
    </source>
</evidence>
<organism evidence="3 4">
    <name type="scientific">Cetraspora pellucida</name>
    <dbReference type="NCBI Taxonomy" id="1433469"/>
    <lineage>
        <taxon>Eukaryota</taxon>
        <taxon>Fungi</taxon>
        <taxon>Fungi incertae sedis</taxon>
        <taxon>Mucoromycota</taxon>
        <taxon>Glomeromycotina</taxon>
        <taxon>Glomeromycetes</taxon>
        <taxon>Diversisporales</taxon>
        <taxon>Gigasporaceae</taxon>
        <taxon>Cetraspora</taxon>
    </lineage>
</organism>
<reference evidence="3" key="1">
    <citation type="submission" date="2021-06" db="EMBL/GenBank/DDBJ databases">
        <authorList>
            <person name="Kallberg Y."/>
            <person name="Tangrot J."/>
            <person name="Rosling A."/>
        </authorList>
    </citation>
    <scope>NUCLEOTIDE SEQUENCE</scope>
    <source>
        <strain evidence="3">FL966</strain>
    </source>
</reference>
<dbReference type="InterPro" id="IPR036497">
    <property type="entry name" value="GLTP_sf"/>
</dbReference>
<protein>
    <submittedName>
        <fullName evidence="3">19838_t:CDS:1</fullName>
    </submittedName>
</protein>
<accession>A0A9N9FQS6</accession>
<dbReference type="Gene3D" id="1.10.3520.10">
    <property type="entry name" value="Glycolipid transfer protein"/>
    <property type="match status" value="1"/>
</dbReference>
<feature type="domain" description="Glycolipid transfer protein" evidence="2">
    <location>
        <begin position="24"/>
        <end position="162"/>
    </location>
</feature>
<dbReference type="PANTHER" id="PTHR10219">
    <property type="entry name" value="GLYCOLIPID TRANSFER PROTEIN-RELATED"/>
    <property type="match status" value="1"/>
</dbReference>
<dbReference type="OrthoDB" id="205255at2759"/>
<gene>
    <name evidence="3" type="ORF">CPELLU_LOCUS4861</name>
</gene>
<dbReference type="GO" id="GO:1902388">
    <property type="term" value="F:ceramide 1-phosphate transfer activity"/>
    <property type="evidence" value="ECO:0007669"/>
    <property type="project" value="TreeGrafter"/>
</dbReference>
<dbReference type="AlphaFoldDB" id="A0A9N9FQS6"/>
<keyword evidence="1" id="KW-0813">Transport</keyword>
<dbReference type="SUPFAM" id="SSF110004">
    <property type="entry name" value="Glycolipid transfer protein, GLTP"/>
    <property type="match status" value="1"/>
</dbReference>
<dbReference type="PANTHER" id="PTHR10219:SF25">
    <property type="entry name" value="PLECKSTRIN HOMOLOGY DOMAIN-CONTAINING FAMILY A MEMBER 8"/>
    <property type="match status" value="1"/>
</dbReference>
<sequence length="194" mass="22900">MNDSTFFDNLTISYCDVPITEDGIDTITFLNATHESVKLIDIIGPEVFEFFRGEMNSNIKNLRERFEHNKSKNMTLEKLIKHDESEYKTNNIHYLGLLTRQIEFIAVGLRRSINDPNEELAVSFTESYKITLERHHSIVLRPIFRVAIKACPYRHEFFKKLGNDQEKVYQQYESWLSSLEVIIKRLNALPEFHR</sequence>
<dbReference type="InterPro" id="IPR014830">
    <property type="entry name" value="Glycolipid_transfer_prot_dom"/>
</dbReference>
<comment type="caution">
    <text evidence="3">The sequence shown here is derived from an EMBL/GenBank/DDBJ whole genome shotgun (WGS) entry which is preliminary data.</text>
</comment>
<dbReference type="FunFam" id="1.10.3520.10:FF:000001">
    <property type="entry name" value="Pleckstrin domain-containing family A member 8"/>
    <property type="match status" value="1"/>
</dbReference>
<dbReference type="Proteomes" id="UP000789759">
    <property type="component" value="Unassembled WGS sequence"/>
</dbReference>
<evidence type="ECO:0000313" key="4">
    <source>
        <dbReference type="Proteomes" id="UP000789759"/>
    </source>
</evidence>
<dbReference type="Pfam" id="PF08718">
    <property type="entry name" value="GLTP"/>
    <property type="match status" value="1"/>
</dbReference>